<feature type="region of interest" description="Disordered" evidence="1">
    <location>
        <begin position="348"/>
        <end position="427"/>
    </location>
</feature>
<dbReference type="EMBL" id="JAUJFL010000004">
    <property type="protein sequence ID" value="KAK2604222.1"/>
    <property type="molecule type" value="Genomic_DNA"/>
</dbReference>
<feature type="compositionally biased region" description="Polar residues" evidence="1">
    <location>
        <begin position="97"/>
        <end position="125"/>
    </location>
</feature>
<organism evidence="2 3">
    <name type="scientific">Phomopsis amygdali</name>
    <name type="common">Fusicoccum amygdali</name>
    <dbReference type="NCBI Taxonomy" id="1214568"/>
    <lineage>
        <taxon>Eukaryota</taxon>
        <taxon>Fungi</taxon>
        <taxon>Dikarya</taxon>
        <taxon>Ascomycota</taxon>
        <taxon>Pezizomycotina</taxon>
        <taxon>Sordariomycetes</taxon>
        <taxon>Sordariomycetidae</taxon>
        <taxon>Diaporthales</taxon>
        <taxon>Diaporthaceae</taxon>
        <taxon>Diaporthe</taxon>
    </lineage>
</organism>
<proteinExistence type="predicted"/>
<feature type="region of interest" description="Disordered" evidence="1">
    <location>
        <begin position="72"/>
        <end position="132"/>
    </location>
</feature>
<keyword evidence="3" id="KW-1185">Reference proteome</keyword>
<feature type="compositionally biased region" description="Basic and acidic residues" evidence="1">
    <location>
        <begin position="545"/>
        <end position="562"/>
    </location>
</feature>
<protein>
    <submittedName>
        <fullName evidence="2">Uncharacterized protein</fullName>
    </submittedName>
</protein>
<comment type="caution">
    <text evidence="2">The sequence shown here is derived from an EMBL/GenBank/DDBJ whole genome shotgun (WGS) entry which is preliminary data.</text>
</comment>
<evidence type="ECO:0000313" key="3">
    <source>
        <dbReference type="Proteomes" id="UP001265746"/>
    </source>
</evidence>
<feature type="compositionally biased region" description="Acidic residues" evidence="1">
    <location>
        <begin position="354"/>
        <end position="427"/>
    </location>
</feature>
<feature type="compositionally biased region" description="Acidic residues" evidence="1">
    <location>
        <begin position="27"/>
        <end position="40"/>
    </location>
</feature>
<feature type="region of interest" description="Disordered" evidence="1">
    <location>
        <begin position="517"/>
        <end position="635"/>
    </location>
</feature>
<evidence type="ECO:0000256" key="1">
    <source>
        <dbReference type="SAM" id="MobiDB-lite"/>
    </source>
</evidence>
<dbReference type="AlphaFoldDB" id="A0AAD9W362"/>
<feature type="compositionally biased region" description="Polar residues" evidence="1">
    <location>
        <begin position="72"/>
        <end position="84"/>
    </location>
</feature>
<feature type="compositionally biased region" description="Basic residues" evidence="1">
    <location>
        <begin position="583"/>
        <end position="606"/>
    </location>
</feature>
<dbReference type="Proteomes" id="UP001265746">
    <property type="component" value="Unassembled WGS sequence"/>
</dbReference>
<feature type="compositionally biased region" description="Polar residues" evidence="1">
    <location>
        <begin position="252"/>
        <end position="264"/>
    </location>
</feature>
<feature type="region of interest" description="Disordered" evidence="1">
    <location>
        <begin position="229"/>
        <end position="293"/>
    </location>
</feature>
<feature type="region of interest" description="Disordered" evidence="1">
    <location>
        <begin position="26"/>
        <end position="49"/>
    </location>
</feature>
<feature type="compositionally biased region" description="Low complexity" evidence="1">
    <location>
        <begin position="270"/>
        <end position="289"/>
    </location>
</feature>
<feature type="region of interest" description="Disordered" evidence="1">
    <location>
        <begin position="197"/>
        <end position="217"/>
    </location>
</feature>
<dbReference type="Pfam" id="PF10446">
    <property type="entry name" value="DUF2457"/>
    <property type="match status" value="1"/>
</dbReference>
<feature type="compositionally biased region" description="Basic residues" evidence="1">
    <location>
        <begin position="467"/>
        <end position="477"/>
    </location>
</feature>
<reference evidence="2" key="1">
    <citation type="submission" date="2023-06" db="EMBL/GenBank/DDBJ databases">
        <authorList>
            <person name="Noh H."/>
        </authorList>
    </citation>
    <scope>NUCLEOTIDE SEQUENCE</scope>
    <source>
        <strain evidence="2">DUCC20226</strain>
    </source>
</reference>
<feature type="region of interest" description="Disordered" evidence="1">
    <location>
        <begin position="450"/>
        <end position="500"/>
    </location>
</feature>
<accession>A0AAD9W362</accession>
<feature type="compositionally biased region" description="Basic and acidic residues" evidence="1">
    <location>
        <begin position="241"/>
        <end position="250"/>
    </location>
</feature>
<evidence type="ECO:0000313" key="2">
    <source>
        <dbReference type="EMBL" id="KAK2604222.1"/>
    </source>
</evidence>
<gene>
    <name evidence="2" type="ORF">N8I77_007169</name>
</gene>
<dbReference type="InterPro" id="IPR018853">
    <property type="entry name" value="DUF2457"/>
</dbReference>
<sequence length="753" mass="83246">MLRYPAHGSATSNVLAWSSHSANVESVAEEDAAADADEPPDSTMANNSMTPQFRRASVTKAREHHASLLTQALQSASEGESPDSTPVAAASRRRRSITSQISLASTADLTSDTGMSTPARTNTPSPRLPSIGFAALPMDKHYAASGIQIIGSLPRRSTLTNTANEQAPKPTEAPKDPAVEAIAKKRCISFACTAKPRDEAPKAPAPAPAPAVAQPAQPRKTCIKFACTARPSTQQTPPQKPRLETSKLEESGSLSTVVNKSPSTARKARSPVAPRVRPSPRRSAQSPVATRKTKFITANSKDLQGEICHFHEFASDHPTEEDWIRQEKCIAKARLTMDDLLKKENDIRRLGKEAEEEAEQEEAEEEGEEALDEDDEDDEENGDDEDDEIVEEEDAEEDEQSGYGSDDDFSDGYNTDEEYGFAESDDEENDGLHLWTFNVHQARASDATPVFRPWSLGDHHSDSSTGSRKHIRGKHSQSRLTGRPMTPELPDSTDFVCGTMDEDRPLEEAYLTRLAARKQEKLRIIPQDIDPSFPTSEPEDEDEEDTKHSHGSGDHLWLHGELEELEEERADRRHRRGENASPKRLRSPPPKRLRSPPPKARGRSPRRLFDRSSPKRIKSPAPAHGPKSPRASPTHAEKVMGFKSLASRPGLTHTKSLPRAAYFPAQVKSGKRTRANTVNRDNAHVRGAIDIVKGLEHKRQRRKEKFYQKYCNRARKGQLPEKKAQPGEGAERMRELGLILAGKMGQGNYVISI</sequence>
<name>A0AAD9W362_PHOAM</name>